<proteinExistence type="predicted"/>
<keyword evidence="4" id="KW-1185">Reference proteome</keyword>
<organism evidence="3 4">
    <name type="scientific">Allostreptomyces psammosilenae</name>
    <dbReference type="NCBI Taxonomy" id="1892865"/>
    <lineage>
        <taxon>Bacteria</taxon>
        <taxon>Bacillati</taxon>
        <taxon>Actinomycetota</taxon>
        <taxon>Actinomycetes</taxon>
        <taxon>Kitasatosporales</taxon>
        <taxon>Streptomycetaceae</taxon>
        <taxon>Allostreptomyces</taxon>
    </lineage>
</organism>
<name>A0A852ZXU7_9ACTN</name>
<feature type="domain" description="DUF1707" evidence="2">
    <location>
        <begin position="16"/>
        <end position="67"/>
    </location>
</feature>
<comment type="caution">
    <text evidence="3">The sequence shown here is derived from an EMBL/GenBank/DDBJ whole genome shotgun (WGS) entry which is preliminary data.</text>
</comment>
<dbReference type="EMBL" id="JACBZD010000001">
    <property type="protein sequence ID" value="NYI07166.1"/>
    <property type="molecule type" value="Genomic_DNA"/>
</dbReference>
<evidence type="ECO:0000259" key="2">
    <source>
        <dbReference type="Pfam" id="PF08044"/>
    </source>
</evidence>
<dbReference type="AlphaFoldDB" id="A0A852ZXU7"/>
<feature type="region of interest" description="Disordered" evidence="1">
    <location>
        <begin position="1"/>
        <end position="22"/>
    </location>
</feature>
<dbReference type="PANTHER" id="PTHR40763:SF5">
    <property type="entry name" value="MEMBRANE PROTEIN"/>
    <property type="match status" value="1"/>
</dbReference>
<evidence type="ECO:0000313" key="3">
    <source>
        <dbReference type="EMBL" id="NYI07166.1"/>
    </source>
</evidence>
<evidence type="ECO:0000256" key="1">
    <source>
        <dbReference type="SAM" id="MobiDB-lite"/>
    </source>
</evidence>
<evidence type="ECO:0000313" key="4">
    <source>
        <dbReference type="Proteomes" id="UP000567795"/>
    </source>
</evidence>
<feature type="compositionally biased region" description="Basic and acidic residues" evidence="1">
    <location>
        <begin position="8"/>
        <end position="22"/>
    </location>
</feature>
<dbReference type="Pfam" id="PF08044">
    <property type="entry name" value="DUF1707"/>
    <property type="match status" value="1"/>
</dbReference>
<dbReference type="Proteomes" id="UP000567795">
    <property type="component" value="Unassembled WGS sequence"/>
</dbReference>
<sequence>MSHPTPWEPKDPSEQRVSHEEREQVAEVLRIAAGDGRLTLEELDERLEACFSARTYADLSRLVADLPGQALAGQRLQPPAQVRPKDVVRVKRAGGHLRYEGAWVVPRRLEAEVYGGNVLLDFTSATVAEPVTEVDLRLQGGNLRLVLPDGYAVDADEVEILGGSVVRRRAADLPADTPVVHRIVVTGQLVGGNVVVLPSRPARRPGRLRRMLGRR</sequence>
<protein>
    <recommendedName>
        <fullName evidence="2">DUF1707 domain-containing protein</fullName>
    </recommendedName>
</protein>
<dbReference type="RefSeq" id="WP_179815632.1">
    <property type="nucleotide sequence ID" value="NZ_JACBZD010000001.1"/>
</dbReference>
<dbReference type="InterPro" id="IPR012551">
    <property type="entry name" value="DUF1707_SHOCT-like"/>
</dbReference>
<dbReference type="PANTHER" id="PTHR40763">
    <property type="entry name" value="MEMBRANE PROTEIN-RELATED"/>
    <property type="match status" value="1"/>
</dbReference>
<gene>
    <name evidence="3" type="ORF">FHU37_004109</name>
</gene>
<reference evidence="3 4" key="1">
    <citation type="submission" date="2020-07" db="EMBL/GenBank/DDBJ databases">
        <title>Sequencing the genomes of 1000 actinobacteria strains.</title>
        <authorList>
            <person name="Klenk H.-P."/>
        </authorList>
    </citation>
    <scope>NUCLEOTIDE SEQUENCE [LARGE SCALE GENOMIC DNA]</scope>
    <source>
        <strain evidence="3 4">DSM 42178</strain>
    </source>
</reference>
<accession>A0A852ZXU7</accession>